<dbReference type="GO" id="GO:0003677">
    <property type="term" value="F:DNA binding"/>
    <property type="evidence" value="ECO:0007669"/>
    <property type="project" value="UniProtKB-UniRule"/>
</dbReference>
<keyword evidence="7" id="KW-1185">Reference proteome</keyword>
<evidence type="ECO:0000313" key="6">
    <source>
        <dbReference type="EMBL" id="GGK76959.1"/>
    </source>
</evidence>
<feature type="compositionally biased region" description="Pro residues" evidence="4">
    <location>
        <begin position="258"/>
        <end position="267"/>
    </location>
</feature>
<dbReference type="InterPro" id="IPR058852">
    <property type="entry name" value="HTH_77"/>
</dbReference>
<dbReference type="PROSITE" id="PS51755">
    <property type="entry name" value="OMPR_PHOB"/>
    <property type="match status" value="1"/>
</dbReference>
<reference evidence="6" key="1">
    <citation type="journal article" date="2014" name="Int. J. Syst. Evol. Microbiol.">
        <title>Complete genome sequence of Corynebacterium casei LMG S-19264T (=DSM 44701T), isolated from a smear-ripened cheese.</title>
        <authorList>
            <consortium name="US DOE Joint Genome Institute (JGI-PGF)"/>
            <person name="Walter F."/>
            <person name="Albersmeier A."/>
            <person name="Kalinowski J."/>
            <person name="Ruckert C."/>
        </authorList>
    </citation>
    <scope>NUCLEOTIDE SEQUENCE</scope>
    <source>
        <strain evidence="6">JCM 13064</strain>
    </source>
</reference>
<dbReference type="SUPFAM" id="SSF52540">
    <property type="entry name" value="P-loop containing nucleoside triphosphate hydrolases"/>
    <property type="match status" value="1"/>
</dbReference>
<comment type="caution">
    <text evidence="6">The sequence shown here is derived from an EMBL/GenBank/DDBJ whole genome shotgun (WGS) entry which is preliminary data.</text>
</comment>
<dbReference type="Gene3D" id="3.40.50.300">
    <property type="entry name" value="P-loop containing nucleotide triphosphate hydrolases"/>
    <property type="match status" value="1"/>
</dbReference>
<evidence type="ECO:0000256" key="1">
    <source>
        <dbReference type="ARBA" id="ARBA00005820"/>
    </source>
</evidence>
<feature type="region of interest" description="Disordered" evidence="4">
    <location>
        <begin position="304"/>
        <end position="327"/>
    </location>
</feature>
<evidence type="ECO:0000313" key="7">
    <source>
        <dbReference type="Proteomes" id="UP000645217"/>
    </source>
</evidence>
<dbReference type="InterPro" id="IPR027417">
    <property type="entry name" value="P-loop_NTPase"/>
</dbReference>
<protein>
    <recommendedName>
        <fullName evidence="5">OmpR/PhoB-type domain-containing protein</fullName>
    </recommendedName>
</protein>
<evidence type="ECO:0000259" key="5">
    <source>
        <dbReference type="PROSITE" id="PS51755"/>
    </source>
</evidence>
<reference evidence="6" key="2">
    <citation type="submission" date="2020-09" db="EMBL/GenBank/DDBJ databases">
        <authorList>
            <person name="Sun Q."/>
            <person name="Ohkuma M."/>
        </authorList>
    </citation>
    <scope>NUCLEOTIDE SEQUENCE</scope>
    <source>
        <strain evidence="6">JCM 13064</strain>
    </source>
</reference>
<keyword evidence="2 3" id="KW-0238">DNA-binding</keyword>
<dbReference type="InterPro" id="IPR005158">
    <property type="entry name" value="BTAD"/>
</dbReference>
<comment type="similarity">
    <text evidence="1">Belongs to the AfsR/DnrI/RedD regulatory family.</text>
</comment>
<dbReference type="SUPFAM" id="SSF48452">
    <property type="entry name" value="TPR-like"/>
    <property type="match status" value="2"/>
</dbReference>
<evidence type="ECO:0000256" key="2">
    <source>
        <dbReference type="ARBA" id="ARBA00023125"/>
    </source>
</evidence>
<dbReference type="GO" id="GO:0006355">
    <property type="term" value="P:regulation of DNA-templated transcription"/>
    <property type="evidence" value="ECO:0007669"/>
    <property type="project" value="InterPro"/>
</dbReference>
<dbReference type="InterPro" id="IPR036388">
    <property type="entry name" value="WH-like_DNA-bd_sf"/>
</dbReference>
<dbReference type="SUPFAM" id="SSF46894">
    <property type="entry name" value="C-terminal effector domain of the bipartite response regulators"/>
    <property type="match status" value="1"/>
</dbReference>
<dbReference type="InterPro" id="IPR011990">
    <property type="entry name" value="TPR-like_helical_dom_sf"/>
</dbReference>
<sequence length="1019" mass="106462">MGVAEDVRFGVLGTIRAEVGGRAAGLGGPRQRAVLALLLIARGRIVSADRIMSEVWEGARQPSPTTLHGYVADLRRALEPERPPGAPPRLLVREGPGYALRVAPAAVDAERFADLAARGRRALEGGDPGQAADLLGRALALWRGPAYADFGGAAFATPDVTRLENLRAAVQEDRLAAIIATGRHTDAVGELEALVAERPLRERGWELLALALYRSGRQADALAALRAVRRRLADELGIDPGRGLRDLETAILAQDPLLDPPPAPARPPVREPAAPAHGTDSAVPASGGEAALLAREGAVVPAQEERSAQPVRGHGAAVVSPRPGEGVRDPRFSGAGEGMLDVPPLHATRPAQATGNLPFALSSFVGRADELATVAALLDAHRLVTFTGPGGVGKTRLALEAARARTGADGPWLVEIAGLHTADLLVPTIAAALGLPTTASPDHLAGMLAGRDTLVVLDNCEHLLAPAATLVHTLLTRCGGVRVLATSRESLGISGEMVYEVPPLPAATEGAELFLRRAAAALPGWTPEPGDRELIAGLCAGLDGIPLAIELAAAQCRTLSLNQIADALTDRFTLLVAGSAGRPGRHRTLLDTVAWSDQLLQPAERRLFHRLGVLEGGFDLEAAAAVGDVDGVLVPLSALVRKSLVTAEPGTAPRRYRMLETLRHYARAELSPQDLAAARERHRAWVLARAESTERHLRGPQGAALLDGLTRDQADFRAAFASALATGDGEYALRLGGALFWFWFRTGYVAEGLTWLSQAFALAPHAAAGVRARARFAVCGLCYLAGRPQEAYEAARTAVQEAREAGDPVTEASATAYFAYLGALAGAGIDARSTAGAAVGLARRSALDWLEAETLMVQGMALRALGDPAAAAAVFQEAVAAARASGHDWAADGAAWCEMKTACDRGDGARALAVAADVLAAMDRYGDISFWLVTVHSTARALVLTGRAAQAAVLMGAVQAIGARAGVSPELMDPLDGPREAAAVREALPPQEYERHAAQGRAMTRQEVGTLLAALLATP</sequence>
<dbReference type="Pfam" id="PF25872">
    <property type="entry name" value="HTH_77"/>
    <property type="match status" value="1"/>
</dbReference>
<organism evidence="6 7">
    <name type="scientific">Sphaerisporangium melleum</name>
    <dbReference type="NCBI Taxonomy" id="321316"/>
    <lineage>
        <taxon>Bacteria</taxon>
        <taxon>Bacillati</taxon>
        <taxon>Actinomycetota</taxon>
        <taxon>Actinomycetes</taxon>
        <taxon>Streptosporangiales</taxon>
        <taxon>Streptosporangiaceae</taxon>
        <taxon>Sphaerisporangium</taxon>
    </lineage>
</organism>
<feature type="region of interest" description="Disordered" evidence="4">
    <location>
        <begin position="255"/>
        <end position="285"/>
    </location>
</feature>
<dbReference type="InterPro" id="IPR001867">
    <property type="entry name" value="OmpR/PhoB-type_DNA-bd"/>
</dbReference>
<dbReference type="Pfam" id="PF00486">
    <property type="entry name" value="Trans_reg_C"/>
    <property type="match status" value="1"/>
</dbReference>
<dbReference type="Gene3D" id="1.25.40.10">
    <property type="entry name" value="Tetratricopeptide repeat domain"/>
    <property type="match status" value="2"/>
</dbReference>
<dbReference type="GO" id="GO:0000160">
    <property type="term" value="P:phosphorelay signal transduction system"/>
    <property type="evidence" value="ECO:0007669"/>
    <property type="project" value="InterPro"/>
</dbReference>
<dbReference type="EMBL" id="BMNT01000009">
    <property type="protein sequence ID" value="GGK76959.1"/>
    <property type="molecule type" value="Genomic_DNA"/>
</dbReference>
<dbReference type="PANTHER" id="PTHR47691:SF3">
    <property type="entry name" value="HTH-TYPE TRANSCRIPTIONAL REGULATOR RV0890C-RELATED"/>
    <property type="match status" value="1"/>
</dbReference>
<evidence type="ECO:0000256" key="4">
    <source>
        <dbReference type="SAM" id="MobiDB-lite"/>
    </source>
</evidence>
<accession>A0A917QYN5</accession>
<proteinExistence type="inferred from homology"/>
<dbReference type="InterPro" id="IPR016032">
    <property type="entry name" value="Sig_transdc_resp-reg_C-effctor"/>
</dbReference>
<dbReference type="Proteomes" id="UP000645217">
    <property type="component" value="Unassembled WGS sequence"/>
</dbReference>
<name>A0A917QYN5_9ACTN</name>
<dbReference type="Gene3D" id="1.10.10.10">
    <property type="entry name" value="Winged helix-like DNA-binding domain superfamily/Winged helix DNA-binding domain"/>
    <property type="match status" value="1"/>
</dbReference>
<feature type="domain" description="OmpR/PhoB-type" evidence="5">
    <location>
        <begin position="1"/>
        <end position="102"/>
    </location>
</feature>
<dbReference type="SMART" id="SM00862">
    <property type="entry name" value="Trans_reg_C"/>
    <property type="match status" value="1"/>
</dbReference>
<dbReference type="PANTHER" id="PTHR47691">
    <property type="entry name" value="REGULATOR-RELATED"/>
    <property type="match status" value="1"/>
</dbReference>
<dbReference type="RefSeq" id="WP_189162653.1">
    <property type="nucleotide sequence ID" value="NZ_BMNT01000009.1"/>
</dbReference>
<dbReference type="PRINTS" id="PR00364">
    <property type="entry name" value="DISEASERSIST"/>
</dbReference>
<gene>
    <name evidence="6" type="ORF">GCM10007964_19640</name>
</gene>
<evidence type="ECO:0000256" key="3">
    <source>
        <dbReference type="PROSITE-ProRule" id="PRU01091"/>
    </source>
</evidence>
<feature type="DNA-binding region" description="OmpR/PhoB-type" evidence="3">
    <location>
        <begin position="1"/>
        <end position="102"/>
    </location>
</feature>
<dbReference type="CDD" id="cd15831">
    <property type="entry name" value="BTAD"/>
    <property type="match status" value="1"/>
</dbReference>
<dbReference type="SMART" id="SM01043">
    <property type="entry name" value="BTAD"/>
    <property type="match status" value="1"/>
</dbReference>
<dbReference type="AlphaFoldDB" id="A0A917QYN5"/>
<dbReference type="Pfam" id="PF03704">
    <property type="entry name" value="BTAD"/>
    <property type="match status" value="1"/>
</dbReference>